<name>A0A2N6SVS0_9CORY</name>
<comment type="caution">
    <text evidence="1">The sequence shown here is derived from an EMBL/GenBank/DDBJ whole genome shotgun (WGS) entry which is preliminary data.</text>
</comment>
<proteinExistence type="predicted"/>
<reference evidence="1 2" key="1">
    <citation type="submission" date="2017-09" db="EMBL/GenBank/DDBJ databases">
        <title>Bacterial strain isolated from the female urinary microbiota.</title>
        <authorList>
            <person name="Thomas-White K."/>
            <person name="Kumar N."/>
            <person name="Forster S."/>
            <person name="Putonti C."/>
            <person name="Lawley T."/>
            <person name="Wolfe A.J."/>
        </authorList>
    </citation>
    <scope>NUCLEOTIDE SEQUENCE [LARGE SCALE GENOMIC DNA]</scope>
    <source>
        <strain evidence="1 2">UMB0908</strain>
    </source>
</reference>
<evidence type="ECO:0000313" key="2">
    <source>
        <dbReference type="Proteomes" id="UP000235363"/>
    </source>
</evidence>
<sequence>MLEFDEVAFDDLLCQSLGVRIFDALMHFMLLEIIALGASYKVEDHAIHLYTWYTQQHQEVNRPGSGGGSESTGG</sequence>
<evidence type="ECO:0000313" key="1">
    <source>
        <dbReference type="EMBL" id="PMC61167.1"/>
    </source>
</evidence>
<gene>
    <name evidence="1" type="ORF">CJ204_12530</name>
</gene>
<organism evidence="1 2">
    <name type="scientific">Corynebacterium xerosis</name>
    <dbReference type="NCBI Taxonomy" id="1725"/>
    <lineage>
        <taxon>Bacteria</taxon>
        <taxon>Bacillati</taxon>
        <taxon>Actinomycetota</taxon>
        <taxon>Actinomycetes</taxon>
        <taxon>Mycobacteriales</taxon>
        <taxon>Corynebacteriaceae</taxon>
        <taxon>Corynebacterium</taxon>
    </lineage>
</organism>
<protein>
    <submittedName>
        <fullName evidence="1">Uncharacterized protein</fullName>
    </submittedName>
</protein>
<dbReference type="Proteomes" id="UP000235363">
    <property type="component" value="Unassembled WGS sequence"/>
</dbReference>
<accession>A0A2N6SVS0</accession>
<dbReference type="EMBL" id="PNHF01000041">
    <property type="protein sequence ID" value="PMC61167.1"/>
    <property type="molecule type" value="Genomic_DNA"/>
</dbReference>
<dbReference type="AlphaFoldDB" id="A0A2N6SVS0"/>